<dbReference type="InterPro" id="IPR000192">
    <property type="entry name" value="Aminotrans_V_dom"/>
</dbReference>
<evidence type="ECO:0000313" key="3">
    <source>
        <dbReference type="Proteomes" id="UP000193920"/>
    </source>
</evidence>
<sequence>MEKLKISFDNEPKNLRKTLNTLYQGMIGKNLKFNTPFGRKPSIYADFTASGRAYAPLENVIKCDILPYYSNIHSTGVYLPDQIQKYRNVSKDAIRKVVHADPQKDRVIITGQGTTSAINKLVSILKLKEYTQFYLDLIKLKKLYNIFLERKEEDSSLFETISDILHIKTSFTKLFPKNRMPFQSIVDITKMYNPQDSHFIYDLIKDVDYFKPIIFYSYMEHNSNYLPWLHDGVHMIQIKDHLDLEHHIKSYNNHYIKIGSFSAASNVTGRLSDVDQLAIIMHVHGGVAFFDYATGAPYLRMEMNSMLPHDYRKKLGFLSEIKEEDKKYCYKDGLFFSPHKFLGGNNTPGVLVCKERVIHNLESSPSQPGGGTVLFVTKNQVHYSPDIETREEGGTPDIIGSIRIGLALNIRNLVDDIDLVVIDQLINTYVTKHLKQIKNLRFVHDFDDDTPHLPIYSLLITYGNKYFHYNYITCLLNDLFGIQTRPGCSCAPLYGQILLFGEKETEAKTNLLKQLEYYAINKQSIYKPGFTRLNFPYFYPKFIIDYILYAIQFVALHAHEFLPLYKFNIETGVYTICDQFRQKQHHSLYPFFSYNRNNFEYSLMSLQKEIDTAKSSANKLLSKLSTYIQTNKTVQENMRNQHSLMNIKLENNYQWFLICDDIDNLKDINLKRNNIKNNEYGKYLKKKYSKYFSKSLLK</sequence>
<dbReference type="GO" id="GO:0016740">
    <property type="term" value="F:transferase activity"/>
    <property type="evidence" value="ECO:0007669"/>
    <property type="project" value="UniProtKB-KW"/>
</dbReference>
<keyword evidence="2" id="KW-0808">Transferase</keyword>
<dbReference type="Pfam" id="PF00266">
    <property type="entry name" value="Aminotran_5"/>
    <property type="match status" value="2"/>
</dbReference>
<dbReference type="OrthoDB" id="420046at2759"/>
<comment type="caution">
    <text evidence="2">The sequence shown here is derived from an EMBL/GenBank/DDBJ whole genome shotgun (WGS) entry which is preliminary data.</text>
</comment>
<dbReference type="Gene3D" id="3.90.1150.10">
    <property type="entry name" value="Aspartate Aminotransferase, domain 1"/>
    <property type="match status" value="1"/>
</dbReference>
<evidence type="ECO:0000313" key="2">
    <source>
        <dbReference type="EMBL" id="ORY57079.1"/>
    </source>
</evidence>
<keyword evidence="3" id="KW-1185">Reference proteome</keyword>
<reference evidence="2 3" key="1">
    <citation type="submission" date="2016-08" db="EMBL/GenBank/DDBJ databases">
        <title>A Parts List for Fungal Cellulosomes Revealed by Comparative Genomics.</title>
        <authorList>
            <consortium name="DOE Joint Genome Institute"/>
            <person name="Haitjema C.H."/>
            <person name="Gilmore S.P."/>
            <person name="Henske J.K."/>
            <person name="Solomon K.V."/>
            <person name="De Groot R."/>
            <person name="Kuo A."/>
            <person name="Mondo S.J."/>
            <person name="Salamov A.A."/>
            <person name="Labutti K."/>
            <person name="Zhao Z."/>
            <person name="Chiniquy J."/>
            <person name="Barry K."/>
            <person name="Brewer H.M."/>
            <person name="Purvine S.O."/>
            <person name="Wright A.T."/>
            <person name="Boxma B."/>
            <person name="Van Alen T."/>
            <person name="Hackstein J.H."/>
            <person name="Baker S.E."/>
            <person name="Grigoriev I.V."/>
            <person name="O'Malley M.A."/>
        </authorList>
    </citation>
    <scope>NUCLEOTIDE SEQUENCE [LARGE SCALE GENOMIC DNA]</scope>
    <source>
        <strain evidence="2 3">G1</strain>
    </source>
</reference>
<evidence type="ECO:0000259" key="1">
    <source>
        <dbReference type="Pfam" id="PF00266"/>
    </source>
</evidence>
<dbReference type="STRING" id="1754190.A0A1Y2DCU7"/>
<accession>A0A1Y2DCU7</accession>
<dbReference type="InterPro" id="IPR015421">
    <property type="entry name" value="PyrdxlP-dep_Trfase_major"/>
</dbReference>
<dbReference type="AlphaFoldDB" id="A0A1Y2DCU7"/>
<name>A0A1Y2DCU7_9FUNG</name>
<proteinExistence type="predicted"/>
<dbReference type="Proteomes" id="UP000193920">
    <property type="component" value="Unassembled WGS sequence"/>
</dbReference>
<dbReference type="PANTHER" id="PTHR43686:SF1">
    <property type="entry name" value="AMINOTRAN_5 DOMAIN-CONTAINING PROTEIN"/>
    <property type="match status" value="1"/>
</dbReference>
<dbReference type="Gene3D" id="3.40.640.10">
    <property type="entry name" value="Type I PLP-dependent aspartate aminotransferase-like (Major domain)"/>
    <property type="match status" value="1"/>
</dbReference>
<gene>
    <name evidence="2" type="ORF">LY90DRAFT_506617</name>
</gene>
<feature type="domain" description="Aminotransferase class V" evidence="1">
    <location>
        <begin position="332"/>
        <end position="494"/>
    </location>
</feature>
<dbReference type="SUPFAM" id="SSF53383">
    <property type="entry name" value="PLP-dependent transferases"/>
    <property type="match status" value="1"/>
</dbReference>
<organism evidence="2 3">
    <name type="scientific">Neocallimastix californiae</name>
    <dbReference type="NCBI Taxonomy" id="1754190"/>
    <lineage>
        <taxon>Eukaryota</taxon>
        <taxon>Fungi</taxon>
        <taxon>Fungi incertae sedis</taxon>
        <taxon>Chytridiomycota</taxon>
        <taxon>Chytridiomycota incertae sedis</taxon>
        <taxon>Neocallimastigomycetes</taxon>
        <taxon>Neocallimastigales</taxon>
        <taxon>Neocallimastigaceae</taxon>
        <taxon>Neocallimastix</taxon>
    </lineage>
</organism>
<protein>
    <submittedName>
        <fullName evidence="2">PLP-dependent transferase</fullName>
    </submittedName>
</protein>
<dbReference type="InterPro" id="IPR015424">
    <property type="entry name" value="PyrdxlP-dep_Trfase"/>
</dbReference>
<dbReference type="EMBL" id="MCOG01000071">
    <property type="protein sequence ID" value="ORY57079.1"/>
    <property type="molecule type" value="Genomic_DNA"/>
</dbReference>
<feature type="domain" description="Aminotransferase class V" evidence="1">
    <location>
        <begin position="214"/>
        <end position="305"/>
    </location>
</feature>
<dbReference type="InterPro" id="IPR015422">
    <property type="entry name" value="PyrdxlP-dep_Trfase_small"/>
</dbReference>
<dbReference type="PANTHER" id="PTHR43686">
    <property type="entry name" value="SULFURTRANSFERASE-RELATED"/>
    <property type="match status" value="1"/>
</dbReference>